<evidence type="ECO:0000256" key="4">
    <source>
        <dbReference type="ARBA" id="ARBA00022777"/>
    </source>
</evidence>
<dbReference type="GO" id="GO:0000155">
    <property type="term" value="F:phosphorelay sensor kinase activity"/>
    <property type="evidence" value="ECO:0007669"/>
    <property type="project" value="InterPro"/>
</dbReference>
<organism evidence="8 9">
    <name type="scientific">Thermosporothrix hazakensis</name>
    <dbReference type="NCBI Taxonomy" id="644383"/>
    <lineage>
        <taxon>Bacteria</taxon>
        <taxon>Bacillati</taxon>
        <taxon>Chloroflexota</taxon>
        <taxon>Ktedonobacteria</taxon>
        <taxon>Ktedonobacterales</taxon>
        <taxon>Thermosporotrichaceae</taxon>
        <taxon>Thermosporothrix</taxon>
    </lineage>
</organism>
<feature type="domain" description="Histidine kinase" evidence="7">
    <location>
        <begin position="45"/>
        <end position="279"/>
    </location>
</feature>
<evidence type="ECO:0000313" key="8">
    <source>
        <dbReference type="EMBL" id="PZW26667.1"/>
    </source>
</evidence>
<keyword evidence="4 8" id="KW-0418">Kinase</keyword>
<dbReference type="Gene3D" id="3.30.565.10">
    <property type="entry name" value="Histidine kinase-like ATPase, C-terminal domain"/>
    <property type="match status" value="1"/>
</dbReference>
<dbReference type="EC" id="2.7.13.3" evidence="2"/>
<evidence type="ECO:0000313" key="9">
    <source>
        <dbReference type="Proteomes" id="UP000248806"/>
    </source>
</evidence>
<dbReference type="SMART" id="SM00388">
    <property type="entry name" value="HisKA"/>
    <property type="match status" value="1"/>
</dbReference>
<dbReference type="InterPro" id="IPR036890">
    <property type="entry name" value="HATPase_C_sf"/>
</dbReference>
<dbReference type="InterPro" id="IPR003661">
    <property type="entry name" value="HisK_dim/P_dom"/>
</dbReference>
<dbReference type="Proteomes" id="UP000248806">
    <property type="component" value="Unassembled WGS sequence"/>
</dbReference>
<comment type="caution">
    <text evidence="8">The sequence shown here is derived from an EMBL/GenBank/DDBJ whole genome shotgun (WGS) entry which is preliminary data.</text>
</comment>
<dbReference type="InterPro" id="IPR004358">
    <property type="entry name" value="Sig_transdc_His_kin-like_C"/>
</dbReference>
<evidence type="ECO:0000259" key="7">
    <source>
        <dbReference type="PROSITE" id="PS50109"/>
    </source>
</evidence>
<evidence type="ECO:0000256" key="6">
    <source>
        <dbReference type="SAM" id="Coils"/>
    </source>
</evidence>
<gene>
    <name evidence="8" type="ORF">EI42_03819</name>
</gene>
<dbReference type="CDD" id="cd00082">
    <property type="entry name" value="HisKA"/>
    <property type="match status" value="1"/>
</dbReference>
<dbReference type="Pfam" id="PF02518">
    <property type="entry name" value="HATPase_c"/>
    <property type="match status" value="1"/>
</dbReference>
<keyword evidence="9" id="KW-1185">Reference proteome</keyword>
<accession>A0A326U4K6</accession>
<dbReference type="SMART" id="SM00387">
    <property type="entry name" value="HATPase_c"/>
    <property type="match status" value="1"/>
</dbReference>
<keyword evidence="4 8" id="KW-0808">Transferase</keyword>
<protein>
    <recommendedName>
        <fullName evidence="2">histidine kinase</fullName>
        <ecNumber evidence="2">2.7.13.3</ecNumber>
    </recommendedName>
</protein>
<dbReference type="PRINTS" id="PR00344">
    <property type="entry name" value="BCTRLSENSOR"/>
</dbReference>
<dbReference type="OrthoDB" id="9757990at2"/>
<dbReference type="InterPro" id="IPR005467">
    <property type="entry name" value="His_kinase_dom"/>
</dbReference>
<dbReference type="Gene3D" id="1.10.287.130">
    <property type="match status" value="1"/>
</dbReference>
<keyword evidence="3" id="KW-0597">Phosphoprotein</keyword>
<dbReference type="RefSeq" id="WP_111324170.1">
    <property type="nucleotide sequence ID" value="NZ_BIFX01000001.1"/>
</dbReference>
<dbReference type="AlphaFoldDB" id="A0A326U4K6"/>
<dbReference type="InterPro" id="IPR036097">
    <property type="entry name" value="HisK_dim/P_sf"/>
</dbReference>
<dbReference type="SUPFAM" id="SSF47384">
    <property type="entry name" value="Homodimeric domain of signal transducing histidine kinase"/>
    <property type="match status" value="1"/>
</dbReference>
<dbReference type="SUPFAM" id="SSF55874">
    <property type="entry name" value="ATPase domain of HSP90 chaperone/DNA topoisomerase II/histidine kinase"/>
    <property type="match status" value="1"/>
</dbReference>
<evidence type="ECO:0000256" key="3">
    <source>
        <dbReference type="ARBA" id="ARBA00022553"/>
    </source>
</evidence>
<keyword evidence="6" id="KW-0175">Coiled coil</keyword>
<dbReference type="Pfam" id="PF00512">
    <property type="entry name" value="HisKA"/>
    <property type="match status" value="1"/>
</dbReference>
<name>A0A326U4K6_THEHA</name>
<keyword evidence="5" id="KW-0902">Two-component regulatory system</keyword>
<dbReference type="PROSITE" id="PS50109">
    <property type="entry name" value="HIS_KIN"/>
    <property type="match status" value="1"/>
</dbReference>
<dbReference type="PANTHER" id="PTHR43547">
    <property type="entry name" value="TWO-COMPONENT HISTIDINE KINASE"/>
    <property type="match status" value="1"/>
</dbReference>
<dbReference type="EMBL" id="QKUF01000014">
    <property type="protein sequence ID" value="PZW26667.1"/>
    <property type="molecule type" value="Genomic_DNA"/>
</dbReference>
<comment type="catalytic activity">
    <reaction evidence="1">
        <text>ATP + protein L-histidine = ADP + protein N-phospho-L-histidine.</text>
        <dbReference type="EC" id="2.7.13.3"/>
    </reaction>
</comment>
<dbReference type="InterPro" id="IPR003594">
    <property type="entry name" value="HATPase_dom"/>
</dbReference>
<reference evidence="8 9" key="1">
    <citation type="submission" date="2018-06" db="EMBL/GenBank/DDBJ databases">
        <title>Genomic Encyclopedia of Archaeal and Bacterial Type Strains, Phase II (KMG-II): from individual species to whole genera.</title>
        <authorList>
            <person name="Goeker M."/>
        </authorList>
    </citation>
    <scope>NUCLEOTIDE SEQUENCE [LARGE SCALE GENOMIC DNA]</scope>
    <source>
        <strain evidence="8 9">ATCC BAA-1881</strain>
    </source>
</reference>
<evidence type="ECO:0000256" key="2">
    <source>
        <dbReference type="ARBA" id="ARBA00012438"/>
    </source>
</evidence>
<proteinExistence type="predicted"/>
<feature type="coiled-coil region" evidence="6">
    <location>
        <begin position="8"/>
        <end position="35"/>
    </location>
</feature>
<evidence type="ECO:0000256" key="1">
    <source>
        <dbReference type="ARBA" id="ARBA00000085"/>
    </source>
</evidence>
<sequence length="280" mass="31384">MQVQHEPTQVQQETIEALQKQIEELTASNLLLQEEIERKEQFIAMIAHELRNPLAPIINYAQMLHRHLANVEDQEPATTARRPRGMQRNASIIVSQAQRMARLVNDLLDANKLASNQFSILPRPCDLVTIVKESVEQLRPVAPYHTFVVETPDTSVPGNWDEGRLHQALGNLLDNAIKYSDEGSTITVKVWLTSATAEQPALVHVSVHNQGITIPPEERGHLFQPFVRLEATRERRKGNGLGLYITHSIIEAHGGTLRLELPEPGQSGTTFCFDLPLQDG</sequence>
<evidence type="ECO:0000256" key="5">
    <source>
        <dbReference type="ARBA" id="ARBA00023012"/>
    </source>
</evidence>
<dbReference type="PANTHER" id="PTHR43547:SF2">
    <property type="entry name" value="HYBRID SIGNAL TRANSDUCTION HISTIDINE KINASE C"/>
    <property type="match status" value="1"/>
</dbReference>